<accession>A0A964E1A1</accession>
<comment type="caution">
    <text evidence="19">The sequence shown here is derived from an EMBL/GenBank/DDBJ whole genome shotgun (WGS) entry which is preliminary data.</text>
</comment>
<dbReference type="PROSITE" id="PS50893">
    <property type="entry name" value="ABC_TRANSPORTER_2"/>
    <property type="match status" value="1"/>
</dbReference>
<dbReference type="PANTHER" id="PTHR43776">
    <property type="entry name" value="TRANSPORT ATP-BINDING PROTEIN"/>
    <property type="match status" value="1"/>
</dbReference>
<keyword evidence="10" id="KW-1278">Translocase</keyword>
<evidence type="ECO:0000256" key="2">
    <source>
        <dbReference type="ARBA" id="ARBA00011469"/>
    </source>
</evidence>
<dbReference type="InterPro" id="IPR013563">
    <property type="entry name" value="Oligopep_ABC_C"/>
</dbReference>
<organism evidence="19 20">
    <name type="scientific">Acidisoma silvae</name>
    <dbReference type="NCBI Taxonomy" id="2802396"/>
    <lineage>
        <taxon>Bacteria</taxon>
        <taxon>Pseudomonadati</taxon>
        <taxon>Pseudomonadota</taxon>
        <taxon>Alphaproteobacteria</taxon>
        <taxon>Acetobacterales</taxon>
        <taxon>Acidocellaceae</taxon>
        <taxon>Acidisoma</taxon>
    </lineage>
</organism>
<sequence>MQVVAASLVFIPLALMRRSPMAEQPLLSVIGLDKYFPLRRSLVAGFMGQPQHWVQAAQGVTFTVARGESFGLVGESGCGKTTLGRLVLGLLPVDDGAIRFDGQDVTKVDPATRRALRRQMQMVFQDPYSSLNPRMRIGRAIAEPLRLHGIVPADQVEHEVARLLERVGLPSSAAGRYPSELSGGQRQRVGIARALSVRPKLLVADEAVSGLDVSVRAQVLNLLDDLRRDLGLTLLFISHDLGVIEYLCETVGVMYLGTMVENGPTSQVFARPAHPYTRALLASIPRADPTLAQSDETPLAGEPPSPVNPPSGCPFRTRCPDAQGMCETSPPRVTLPGGRWAACHFAAETMNAQLQ</sequence>
<dbReference type="Pfam" id="PF00005">
    <property type="entry name" value="ABC_tran"/>
    <property type="match status" value="1"/>
</dbReference>
<comment type="subunit">
    <text evidence="2">The complex is composed of two ATP-binding proteins (GsiA), two transmembrane proteins (GsiC and GsiD) and a solute-binding protein (GsiB).</text>
</comment>
<dbReference type="Pfam" id="PF08352">
    <property type="entry name" value="oligo_HPY"/>
    <property type="match status" value="1"/>
</dbReference>
<evidence type="ECO:0000256" key="12">
    <source>
        <dbReference type="ARBA" id="ARBA00037530"/>
    </source>
</evidence>
<keyword evidence="11" id="KW-0472">Membrane</keyword>
<evidence type="ECO:0000256" key="1">
    <source>
        <dbReference type="ARBA" id="ARBA00004417"/>
    </source>
</evidence>
<comment type="similarity">
    <text evidence="13">Belongs to the ABC transporter superfamily. Glutathione importer (TC 3.A.1.5.11) family.</text>
</comment>
<evidence type="ECO:0000256" key="3">
    <source>
        <dbReference type="ARBA" id="ARBA00022448"/>
    </source>
</evidence>
<keyword evidence="6" id="KW-0677">Repeat</keyword>
<dbReference type="NCBIfam" id="TIGR01727">
    <property type="entry name" value="oligo_HPY"/>
    <property type="match status" value="1"/>
</dbReference>
<evidence type="ECO:0000256" key="11">
    <source>
        <dbReference type="ARBA" id="ARBA00023136"/>
    </source>
</evidence>
<dbReference type="PANTHER" id="PTHR43776:SF15">
    <property type="entry name" value="GLUTATHIONE IMPORT ATP-BINDING PROTEIN GSIA"/>
    <property type="match status" value="1"/>
</dbReference>
<dbReference type="EMBL" id="JAESVB010000024">
    <property type="protein sequence ID" value="MCB8878131.1"/>
    <property type="molecule type" value="Genomic_DNA"/>
</dbReference>
<dbReference type="SMART" id="SM00382">
    <property type="entry name" value="AAA"/>
    <property type="match status" value="1"/>
</dbReference>
<keyword evidence="4" id="KW-1003">Cell membrane</keyword>
<dbReference type="GO" id="GO:0016887">
    <property type="term" value="F:ATP hydrolysis activity"/>
    <property type="evidence" value="ECO:0007669"/>
    <property type="project" value="InterPro"/>
</dbReference>
<dbReference type="Proteomes" id="UP000708298">
    <property type="component" value="Unassembled WGS sequence"/>
</dbReference>
<dbReference type="AlphaFoldDB" id="A0A964E1A1"/>
<evidence type="ECO:0000313" key="20">
    <source>
        <dbReference type="Proteomes" id="UP000708298"/>
    </source>
</evidence>
<dbReference type="PROSITE" id="PS00211">
    <property type="entry name" value="ABC_TRANSPORTER_1"/>
    <property type="match status" value="1"/>
</dbReference>
<protein>
    <recommendedName>
        <fullName evidence="15">Glutathione import ATP-binding protein GsiA</fullName>
        <ecNumber evidence="14">7.4.2.10</ecNumber>
    </recommendedName>
</protein>
<evidence type="ECO:0000313" key="19">
    <source>
        <dbReference type="EMBL" id="MCB8878131.1"/>
    </source>
</evidence>
<dbReference type="InterPro" id="IPR050319">
    <property type="entry name" value="ABC_transp_ATP-bind"/>
</dbReference>
<dbReference type="InterPro" id="IPR003439">
    <property type="entry name" value="ABC_transporter-like_ATP-bd"/>
</dbReference>
<name>A0A964E1A1_9PROT</name>
<comment type="subcellular location">
    <subcellularLocation>
        <location evidence="1">Cell inner membrane</location>
        <topology evidence="1">Peripheral membrane protein</topology>
    </subcellularLocation>
</comment>
<gene>
    <name evidence="19" type="ORF">ASILVAE211_23310</name>
</gene>
<evidence type="ECO:0000256" key="13">
    <source>
        <dbReference type="ARBA" id="ARBA00038416"/>
    </source>
</evidence>
<evidence type="ECO:0000256" key="5">
    <source>
        <dbReference type="ARBA" id="ARBA00022519"/>
    </source>
</evidence>
<evidence type="ECO:0000256" key="15">
    <source>
        <dbReference type="ARBA" id="ARBA00041187"/>
    </source>
</evidence>
<dbReference type="GO" id="GO:0055085">
    <property type="term" value="P:transmembrane transport"/>
    <property type="evidence" value="ECO:0007669"/>
    <property type="project" value="UniProtKB-ARBA"/>
</dbReference>
<evidence type="ECO:0000256" key="7">
    <source>
        <dbReference type="ARBA" id="ARBA00022741"/>
    </source>
</evidence>
<keyword evidence="3" id="KW-0813">Transport</keyword>
<evidence type="ECO:0000259" key="18">
    <source>
        <dbReference type="PROSITE" id="PS50893"/>
    </source>
</evidence>
<keyword evidence="20" id="KW-1185">Reference proteome</keyword>
<feature type="domain" description="ABC transporter" evidence="18">
    <location>
        <begin position="38"/>
        <end position="281"/>
    </location>
</feature>
<reference evidence="19" key="1">
    <citation type="journal article" date="2021" name="Microorganisms">
        <title>Acidisoma silvae sp. nov. and Acidisomacellulosilytica sp. nov., Two Acidophilic Bacteria Isolated from Decaying Wood, Hydrolyzing Cellulose and Producing Poly-3-hydroxybutyrate.</title>
        <authorList>
            <person name="Mieszkin S."/>
            <person name="Pouder E."/>
            <person name="Uroz S."/>
            <person name="Simon-Colin C."/>
            <person name="Alain K."/>
        </authorList>
    </citation>
    <scope>NUCLEOTIDE SEQUENCE</scope>
    <source>
        <strain evidence="19">HW T2.11</strain>
    </source>
</reference>
<dbReference type="SUPFAM" id="SSF52540">
    <property type="entry name" value="P-loop containing nucleoside triphosphate hydrolases"/>
    <property type="match status" value="1"/>
</dbReference>
<evidence type="ECO:0000256" key="16">
    <source>
        <dbReference type="ARBA" id="ARBA00047640"/>
    </source>
</evidence>
<dbReference type="GO" id="GO:0005886">
    <property type="term" value="C:plasma membrane"/>
    <property type="evidence" value="ECO:0007669"/>
    <property type="project" value="UniProtKB-SubCell"/>
</dbReference>
<dbReference type="InterPro" id="IPR027417">
    <property type="entry name" value="P-loop_NTPase"/>
</dbReference>
<evidence type="ECO:0000256" key="4">
    <source>
        <dbReference type="ARBA" id="ARBA00022475"/>
    </source>
</evidence>
<comment type="function">
    <text evidence="12">Part of the ABC transporter complex GsiABCD involved in glutathione import. Responsible for energy coupling to the transport system.</text>
</comment>
<evidence type="ECO:0000256" key="10">
    <source>
        <dbReference type="ARBA" id="ARBA00022967"/>
    </source>
</evidence>
<feature type="compositionally biased region" description="Pro residues" evidence="17">
    <location>
        <begin position="301"/>
        <end position="312"/>
    </location>
</feature>
<dbReference type="GO" id="GO:0005524">
    <property type="term" value="F:ATP binding"/>
    <property type="evidence" value="ECO:0007669"/>
    <property type="project" value="UniProtKB-KW"/>
</dbReference>
<keyword evidence="9 19" id="KW-0067">ATP-binding</keyword>
<comment type="catalytic activity">
    <reaction evidence="16">
        <text>glutathione(out) + ATP + H2O = glutathione(in) + ADP + phosphate + H(+)</text>
        <dbReference type="Rhea" id="RHEA:29791"/>
        <dbReference type="ChEBI" id="CHEBI:15377"/>
        <dbReference type="ChEBI" id="CHEBI:15378"/>
        <dbReference type="ChEBI" id="CHEBI:30616"/>
        <dbReference type="ChEBI" id="CHEBI:43474"/>
        <dbReference type="ChEBI" id="CHEBI:57925"/>
        <dbReference type="ChEBI" id="CHEBI:456216"/>
        <dbReference type="EC" id="7.4.2.10"/>
    </reaction>
</comment>
<dbReference type="GO" id="GO:0015833">
    <property type="term" value="P:peptide transport"/>
    <property type="evidence" value="ECO:0007669"/>
    <property type="project" value="InterPro"/>
</dbReference>
<dbReference type="Gene3D" id="3.40.50.300">
    <property type="entry name" value="P-loop containing nucleotide triphosphate hydrolases"/>
    <property type="match status" value="1"/>
</dbReference>
<dbReference type="InterPro" id="IPR017871">
    <property type="entry name" value="ABC_transporter-like_CS"/>
</dbReference>
<keyword evidence="5" id="KW-0997">Cell inner membrane</keyword>
<evidence type="ECO:0000256" key="8">
    <source>
        <dbReference type="ARBA" id="ARBA00022801"/>
    </source>
</evidence>
<evidence type="ECO:0000256" key="9">
    <source>
        <dbReference type="ARBA" id="ARBA00022840"/>
    </source>
</evidence>
<evidence type="ECO:0000256" key="14">
    <source>
        <dbReference type="ARBA" id="ARBA00039050"/>
    </source>
</evidence>
<feature type="region of interest" description="Disordered" evidence="17">
    <location>
        <begin position="291"/>
        <end position="314"/>
    </location>
</feature>
<dbReference type="FunFam" id="3.40.50.300:FF:000016">
    <property type="entry name" value="Oligopeptide ABC transporter ATP-binding component"/>
    <property type="match status" value="1"/>
</dbReference>
<dbReference type="InterPro" id="IPR003593">
    <property type="entry name" value="AAA+_ATPase"/>
</dbReference>
<reference evidence="19" key="2">
    <citation type="submission" date="2021-01" db="EMBL/GenBank/DDBJ databases">
        <authorList>
            <person name="Mieszkin S."/>
            <person name="Pouder E."/>
            <person name="Alain K."/>
        </authorList>
    </citation>
    <scope>NUCLEOTIDE SEQUENCE</scope>
    <source>
        <strain evidence="19">HW T2.11</strain>
    </source>
</reference>
<proteinExistence type="inferred from homology"/>
<dbReference type="EC" id="7.4.2.10" evidence="14"/>
<keyword evidence="7" id="KW-0547">Nucleotide-binding</keyword>
<evidence type="ECO:0000256" key="17">
    <source>
        <dbReference type="SAM" id="MobiDB-lite"/>
    </source>
</evidence>
<evidence type="ECO:0000256" key="6">
    <source>
        <dbReference type="ARBA" id="ARBA00022737"/>
    </source>
</evidence>
<keyword evidence="8" id="KW-0378">Hydrolase</keyword>
<dbReference type="CDD" id="cd03257">
    <property type="entry name" value="ABC_NikE_OppD_transporters"/>
    <property type="match status" value="1"/>
</dbReference>